<evidence type="ECO:0000313" key="13">
    <source>
        <dbReference type="Proteomes" id="UP000001400"/>
    </source>
</evidence>
<dbReference type="PROSITE" id="PS00178">
    <property type="entry name" value="AA_TRNA_LIGASE_I"/>
    <property type="match status" value="1"/>
</dbReference>
<feature type="domain" description="Methionyl/Valyl/Leucyl/Isoleucyl-tRNA synthetase anticodon-binding" evidence="11">
    <location>
        <begin position="708"/>
        <end position="836"/>
    </location>
</feature>
<dbReference type="GO" id="GO:0005524">
    <property type="term" value="F:ATP binding"/>
    <property type="evidence" value="ECO:0007669"/>
    <property type="project" value="UniProtKB-UniRule"/>
</dbReference>
<dbReference type="InterPro" id="IPR002300">
    <property type="entry name" value="aa-tRNA-synth_Ia"/>
</dbReference>
<evidence type="ECO:0000256" key="7">
    <source>
        <dbReference type="ARBA" id="ARBA00023146"/>
    </source>
</evidence>
<evidence type="ECO:0000256" key="9">
    <source>
        <dbReference type="RuleBase" id="RU363035"/>
    </source>
</evidence>
<dbReference type="Gene3D" id="3.40.50.620">
    <property type="entry name" value="HUPs"/>
    <property type="match status" value="1"/>
</dbReference>
<evidence type="ECO:0000256" key="2">
    <source>
        <dbReference type="ARBA" id="ARBA00022490"/>
    </source>
</evidence>
<dbReference type="KEGG" id="abi:Aboo_1469"/>
<dbReference type="STRING" id="439481.Aboo_1469"/>
<dbReference type="GO" id="GO:0004823">
    <property type="term" value="F:leucine-tRNA ligase activity"/>
    <property type="evidence" value="ECO:0007669"/>
    <property type="project" value="UniProtKB-UniRule"/>
</dbReference>
<dbReference type="HAMAP" id="MF_00049_A">
    <property type="entry name" value="Leu_tRNA_synth_A"/>
    <property type="match status" value="1"/>
</dbReference>
<comment type="subcellular location">
    <subcellularLocation>
        <location evidence="8">Cytoplasm</location>
    </subcellularLocation>
</comment>
<dbReference type="Gene3D" id="1.10.730.10">
    <property type="entry name" value="Isoleucyl-tRNA Synthetase, Domain 1"/>
    <property type="match status" value="1"/>
</dbReference>
<dbReference type="InterPro" id="IPR004493">
    <property type="entry name" value="Leu-tRNA-synth_Ia_arc/euk"/>
</dbReference>
<proteinExistence type="inferred from homology"/>
<keyword evidence="4 8" id="KW-0547">Nucleotide-binding</keyword>
<dbReference type="EMBL" id="CP001941">
    <property type="protein sequence ID" value="ADD09275.1"/>
    <property type="molecule type" value="Genomic_DNA"/>
</dbReference>
<dbReference type="SUPFAM" id="SSF52374">
    <property type="entry name" value="Nucleotidylyl transferase"/>
    <property type="match status" value="1"/>
</dbReference>
<reference evidence="12" key="1">
    <citation type="submission" date="2010-02" db="EMBL/GenBank/DDBJ databases">
        <title>Complete sequence of Aciduliprofundum boonei T469.</title>
        <authorList>
            <consortium name="US DOE Joint Genome Institute"/>
            <person name="Lucas S."/>
            <person name="Copeland A."/>
            <person name="Lapidus A."/>
            <person name="Cheng J.-F."/>
            <person name="Bruce D."/>
            <person name="Goodwin L."/>
            <person name="Pitluck S."/>
            <person name="Saunders E."/>
            <person name="Detter J.C."/>
            <person name="Han C."/>
            <person name="Tapia R."/>
            <person name="Land M."/>
            <person name="Hauser L."/>
            <person name="Kyrpides N."/>
            <person name="Mikhailova N."/>
            <person name="Flores G."/>
            <person name="Reysenbach A.-L."/>
            <person name="Woyke T."/>
        </authorList>
    </citation>
    <scope>NUCLEOTIDE SEQUENCE</scope>
    <source>
        <strain evidence="12">T469</strain>
    </source>
</reference>
<comment type="catalytic activity">
    <reaction evidence="8">
        <text>tRNA(Leu) + L-leucine + ATP = L-leucyl-tRNA(Leu) + AMP + diphosphate</text>
        <dbReference type="Rhea" id="RHEA:11688"/>
        <dbReference type="Rhea" id="RHEA-COMP:9613"/>
        <dbReference type="Rhea" id="RHEA-COMP:9622"/>
        <dbReference type="ChEBI" id="CHEBI:30616"/>
        <dbReference type="ChEBI" id="CHEBI:33019"/>
        <dbReference type="ChEBI" id="CHEBI:57427"/>
        <dbReference type="ChEBI" id="CHEBI:78442"/>
        <dbReference type="ChEBI" id="CHEBI:78494"/>
        <dbReference type="ChEBI" id="CHEBI:456215"/>
        <dbReference type="EC" id="6.1.1.4"/>
    </reaction>
</comment>
<dbReference type="GeneID" id="8828435"/>
<dbReference type="HOGENOM" id="CLU_004174_0_0_2"/>
<keyword evidence="5 8" id="KW-0067">ATP-binding</keyword>
<dbReference type="RefSeq" id="WP_008084047.1">
    <property type="nucleotide sequence ID" value="NC_013926.1"/>
</dbReference>
<evidence type="ECO:0000259" key="11">
    <source>
        <dbReference type="Pfam" id="PF08264"/>
    </source>
</evidence>
<evidence type="ECO:0000256" key="4">
    <source>
        <dbReference type="ARBA" id="ARBA00022741"/>
    </source>
</evidence>
<name>B5ICW5_ACIB4</name>
<dbReference type="Pfam" id="PF08264">
    <property type="entry name" value="Anticodon_1"/>
    <property type="match status" value="1"/>
</dbReference>
<dbReference type="GO" id="GO:0006429">
    <property type="term" value="P:leucyl-tRNA aminoacylation"/>
    <property type="evidence" value="ECO:0007669"/>
    <property type="project" value="UniProtKB-UniRule"/>
</dbReference>
<dbReference type="InterPro" id="IPR009008">
    <property type="entry name" value="Val/Leu/Ile-tRNA-synth_edit"/>
</dbReference>
<dbReference type="OrthoDB" id="23906at2157"/>
<keyword evidence="7 8" id="KW-0030">Aminoacyl-tRNA synthetase</keyword>
<dbReference type="AlphaFoldDB" id="B5ICW5"/>
<evidence type="ECO:0000313" key="12">
    <source>
        <dbReference type="EMBL" id="ADD09275.1"/>
    </source>
</evidence>
<evidence type="ECO:0000256" key="5">
    <source>
        <dbReference type="ARBA" id="ARBA00022840"/>
    </source>
</evidence>
<keyword evidence="13" id="KW-1185">Reference proteome</keyword>
<dbReference type="Gene3D" id="3.30.2320.20">
    <property type="entry name" value="Class I aminoacyl-tRNA synthetases (RS)"/>
    <property type="match status" value="1"/>
</dbReference>
<evidence type="ECO:0000256" key="3">
    <source>
        <dbReference type="ARBA" id="ARBA00022598"/>
    </source>
</evidence>
<protein>
    <recommendedName>
        <fullName evidence="8">Leucine--tRNA ligase</fullName>
        <ecNumber evidence="8">6.1.1.4</ecNumber>
    </recommendedName>
    <alternativeName>
        <fullName evidence="8">Leucyl-tRNA synthetase</fullName>
        <shortName evidence="8">LeuRS</shortName>
    </alternativeName>
</protein>
<dbReference type="Proteomes" id="UP000001400">
    <property type="component" value="Chromosome"/>
</dbReference>
<sequence length="939" mass="110103">MDFAAIERKWQRKWQNDKIFEPKVENKKKFFITVPYPYMSGSLHIGHGRTFTMGDIIARFKRLQGYNVLFPMAFHVTGTPVLAIADAIKAGDEKVINLYKEYVRIYEDDEDRVEEIVSSFVEPENIARYFAEKTQQDFIGMGYSIDWRRKFHTAEPIYNKFVEWQFKKLYDKGVIKKGKYPITYSIEDGNPVGEDDIEDGDTNKVSIMEFTAIKFQFEDGYLVAATLRPETIFGVTNLWLNPNSTYCKVKVGDEIWYISKEASEKLKYQKEDVVVEECFTGERFIGKYVREPVGGRKIPVLPAEFVDPDNATGVVYSVPAHAPYDYQALVDLQKNEGYLGRFGLSKKDVEIEPIKIIDIQGYILPAKDICERMRIKDQNDSRLEEATQIIYKDEFYSGVLNERCKQFAGIKINEIKDEVKNWLKGLGKADVFYETSRKAVTRNGHKVIVAVLQEQWFIDYTPSWWKELGHKLVDNMLFYPTKYKGIMHGIIDWLEKRPCARKRGLGTRFPWNKEWIIESLSDSTIYMAMYTIAHIIRRENIKAEQLKEEFFDYVFLGKGNVSDVAKLTGIREDVIEEMHSEFSYWYPNDERHTAPPHLSNHLAFFIMHHAAIFPEENWPKSITLNGLMIREGAKISKSKGNVIPLAHVADKYGVDLFRLYCAVNADLDSVVDWRESEIASLRRRFVQFVNILEESVEAVPLKEYDWYDKWLLSKFYRRLKESVALFDSFRIRDAMINMLFHFMNDVKEYEKFVGAERRKRIIRNIMDEWLLILSPVIPHICEEYWHKIGHSTYISLENLPKIMEEYINEEIEAEKDYLDSVISDIEEIIKIARIKPHKIYIYTAEPWKWDVFRAIKDVSPKEAIKEAMKIRKDKTTVDFVKRLLKEKIKFVEIDESALLEREKSEIERILGASVIIDSAYDPKNKRRFALPLKPAIYIE</sequence>
<dbReference type="PANTHER" id="PTHR45794">
    <property type="entry name" value="LEUCYL-TRNA SYNTHETASE"/>
    <property type="match status" value="1"/>
</dbReference>
<dbReference type="eggNOG" id="arCOG00809">
    <property type="taxonomic scope" value="Archaea"/>
</dbReference>
<evidence type="ECO:0000256" key="6">
    <source>
        <dbReference type="ARBA" id="ARBA00022917"/>
    </source>
</evidence>
<dbReference type="InterPro" id="IPR014729">
    <property type="entry name" value="Rossmann-like_a/b/a_fold"/>
</dbReference>
<dbReference type="Pfam" id="PF00133">
    <property type="entry name" value="tRNA-synt_1"/>
    <property type="match status" value="1"/>
</dbReference>
<feature type="short sequence motif" description="'KMSKS' region" evidence="8">
    <location>
        <begin position="634"/>
        <end position="638"/>
    </location>
</feature>
<dbReference type="GO" id="GO:0005737">
    <property type="term" value="C:cytoplasm"/>
    <property type="evidence" value="ECO:0007669"/>
    <property type="project" value="UniProtKB-SubCell"/>
</dbReference>
<evidence type="ECO:0000256" key="8">
    <source>
        <dbReference type="HAMAP-Rule" id="MF_00049"/>
    </source>
</evidence>
<dbReference type="NCBIfam" id="NF008957">
    <property type="entry name" value="PRK12300.1"/>
    <property type="match status" value="1"/>
</dbReference>
<feature type="domain" description="Aminoacyl-tRNA synthetase class Ia" evidence="10">
    <location>
        <begin position="9"/>
        <end position="668"/>
    </location>
</feature>
<dbReference type="Gene3D" id="3.90.740.10">
    <property type="entry name" value="Valyl/Leucyl/Isoleucyl-tRNA synthetase, editing domain"/>
    <property type="match status" value="1"/>
</dbReference>
<dbReference type="NCBIfam" id="TIGR00395">
    <property type="entry name" value="leuS_arch"/>
    <property type="match status" value="1"/>
</dbReference>
<evidence type="ECO:0000256" key="1">
    <source>
        <dbReference type="ARBA" id="ARBA00005594"/>
    </source>
</evidence>
<dbReference type="SUPFAM" id="SSF47323">
    <property type="entry name" value="Anticodon-binding domain of a subclass of class I aminoacyl-tRNA synthetases"/>
    <property type="match status" value="1"/>
</dbReference>
<accession>B5ICW5</accession>
<dbReference type="InterPro" id="IPR013155">
    <property type="entry name" value="M/V/L/I-tRNA-synth_anticd-bd"/>
</dbReference>
<feature type="short sequence motif" description="'HIGH' region" evidence="8">
    <location>
        <begin position="37"/>
        <end position="47"/>
    </location>
</feature>
<dbReference type="SUPFAM" id="SSF50677">
    <property type="entry name" value="ValRS/IleRS/LeuRS editing domain"/>
    <property type="match status" value="1"/>
</dbReference>
<dbReference type="InterPro" id="IPR020791">
    <property type="entry name" value="Leu-tRNA-lgase_arc"/>
</dbReference>
<evidence type="ECO:0000259" key="10">
    <source>
        <dbReference type="Pfam" id="PF00133"/>
    </source>
</evidence>
<dbReference type="Gene3D" id="1.10.10.720">
    <property type="entry name" value="leucyl-tRNA synthetase"/>
    <property type="match status" value="1"/>
</dbReference>
<keyword evidence="2 8" id="KW-0963">Cytoplasm</keyword>
<dbReference type="EC" id="6.1.1.4" evidence="8"/>
<keyword evidence="6 8" id="KW-0648">Protein biosynthesis</keyword>
<organism evidence="12 13">
    <name type="scientific">Aciduliprofundum boonei (strain DSM 19572 / T469)</name>
    <dbReference type="NCBI Taxonomy" id="439481"/>
    <lineage>
        <taxon>Archaea</taxon>
        <taxon>Methanobacteriati</taxon>
        <taxon>Thermoplasmatota</taxon>
        <taxon>DHVE2 group</taxon>
        <taxon>Candidatus Aciduliprofundum</taxon>
    </lineage>
</organism>
<dbReference type="InterPro" id="IPR009080">
    <property type="entry name" value="tRNAsynth_Ia_anticodon-bd"/>
</dbReference>
<comment type="similarity">
    <text evidence="1 8 9">Belongs to the class-I aminoacyl-tRNA synthetase family.</text>
</comment>
<feature type="binding site" evidence="8">
    <location>
        <position position="637"/>
    </location>
    <ligand>
        <name>ATP</name>
        <dbReference type="ChEBI" id="CHEBI:30616"/>
    </ligand>
</feature>
<keyword evidence="3 8" id="KW-0436">Ligase</keyword>
<gene>
    <name evidence="8" type="primary">leuS</name>
    <name evidence="12" type="ordered locus">Aboo_1469</name>
</gene>
<dbReference type="InterPro" id="IPR001412">
    <property type="entry name" value="aa-tRNA-synth_I_CS"/>
</dbReference>
<dbReference type="PANTHER" id="PTHR45794:SF1">
    <property type="entry name" value="LEUCINE--TRNA LIGASE, CYTOPLASMIC"/>
    <property type="match status" value="1"/>
</dbReference>
<dbReference type="GO" id="GO:0002161">
    <property type="term" value="F:aminoacyl-tRNA deacylase activity"/>
    <property type="evidence" value="ECO:0007669"/>
    <property type="project" value="InterPro"/>
</dbReference>